<name>A0ABW1QBD1_9CORY</name>
<feature type="domain" description="Orotidine 5'-phosphate decarboxylase" evidence="8">
    <location>
        <begin position="16"/>
        <end position="261"/>
    </location>
</feature>
<keyword evidence="3 7" id="KW-0210">Decarboxylase</keyword>
<comment type="similarity">
    <text evidence="2 7">Belongs to the OMP decarboxylase family. Type 2 subfamily.</text>
</comment>
<gene>
    <name evidence="7 9" type="primary">pyrF</name>
    <name evidence="9" type="ORF">ACFPUZ_04460</name>
</gene>
<protein>
    <recommendedName>
        <fullName evidence="7">Orotidine 5'-phosphate decarboxylase</fullName>
        <ecNumber evidence="7">4.1.1.23</ecNumber>
    </recommendedName>
    <alternativeName>
        <fullName evidence="7">OMP decarboxylase</fullName>
        <shortName evidence="7">OMPDCase</shortName>
        <shortName evidence="7">OMPdecase</shortName>
    </alternativeName>
</protein>
<feature type="active site" description="Proton donor" evidence="7">
    <location>
        <position position="95"/>
    </location>
</feature>
<dbReference type="Gene3D" id="3.20.20.70">
    <property type="entry name" value="Aldolase class I"/>
    <property type="match status" value="1"/>
</dbReference>
<accession>A0ABW1QBD1</accession>
<sequence length="279" mass="28784">MTFGSRLLDAAATRGRLCVGIDPHAALLEEWGLEDSVVGLAEFSRRCVEAFADTAALVKPQVAFYERYGSAGFRVLEATLAALREAGCLTVADAKRGDIGSTMAGYADAWLGEESPLRADAVTVSPYLGVGALAPVLDLAEETGRGVFVLAATSNPEGRDLQNHRGTDGRTIAQQVVDECGRRNAIHAGPGNVGVVVGATLLDAPDLADLNGPVLMPGVGAQGGSASDIARIAAGVEHLAFPNISRAVLGAGPRIEDLRAATITAAREFPGHGIHPGKD</sequence>
<dbReference type="SMART" id="SM00934">
    <property type="entry name" value="OMPdecase"/>
    <property type="match status" value="1"/>
</dbReference>
<proteinExistence type="inferred from homology"/>
<comment type="pathway">
    <text evidence="1 7">Pyrimidine metabolism; UMP biosynthesis via de novo pathway; UMP from orotate: step 2/2.</text>
</comment>
<dbReference type="InterPro" id="IPR018089">
    <property type="entry name" value="OMPdecase_AS"/>
</dbReference>
<evidence type="ECO:0000256" key="7">
    <source>
        <dbReference type="HAMAP-Rule" id="MF_01215"/>
    </source>
</evidence>
<keyword evidence="4 7" id="KW-0665">Pyrimidine biosynthesis</keyword>
<dbReference type="InterPro" id="IPR011060">
    <property type="entry name" value="RibuloseP-bd_barrel"/>
</dbReference>
<evidence type="ECO:0000313" key="9">
    <source>
        <dbReference type="EMBL" id="MFC6146057.1"/>
    </source>
</evidence>
<dbReference type="SUPFAM" id="SSF51366">
    <property type="entry name" value="Ribulose-phoshate binding barrel"/>
    <property type="match status" value="1"/>
</dbReference>
<reference evidence="10" key="1">
    <citation type="journal article" date="2019" name="Int. J. Syst. Evol. Microbiol.">
        <title>The Global Catalogue of Microorganisms (GCM) 10K type strain sequencing project: providing services to taxonomists for standard genome sequencing and annotation.</title>
        <authorList>
            <consortium name="The Broad Institute Genomics Platform"/>
            <consortium name="The Broad Institute Genome Sequencing Center for Infectious Disease"/>
            <person name="Wu L."/>
            <person name="Ma J."/>
        </authorList>
    </citation>
    <scope>NUCLEOTIDE SEQUENCE [LARGE SCALE GENOMIC DNA]</scope>
    <source>
        <strain evidence="10">CCUG 51943</strain>
    </source>
</reference>
<evidence type="ECO:0000256" key="6">
    <source>
        <dbReference type="ARBA" id="ARBA00049157"/>
    </source>
</evidence>
<comment type="catalytic activity">
    <reaction evidence="6 7">
        <text>orotidine 5'-phosphate + H(+) = UMP + CO2</text>
        <dbReference type="Rhea" id="RHEA:11596"/>
        <dbReference type="ChEBI" id="CHEBI:15378"/>
        <dbReference type="ChEBI" id="CHEBI:16526"/>
        <dbReference type="ChEBI" id="CHEBI:57538"/>
        <dbReference type="ChEBI" id="CHEBI:57865"/>
        <dbReference type="EC" id="4.1.1.23"/>
    </reaction>
</comment>
<dbReference type="EC" id="4.1.1.23" evidence="7"/>
<keyword evidence="10" id="KW-1185">Reference proteome</keyword>
<dbReference type="InterPro" id="IPR001754">
    <property type="entry name" value="OMPdeCOase_dom"/>
</dbReference>
<dbReference type="GO" id="GO:0004590">
    <property type="term" value="F:orotidine-5'-phosphate decarboxylase activity"/>
    <property type="evidence" value="ECO:0007669"/>
    <property type="project" value="UniProtKB-EC"/>
</dbReference>
<keyword evidence="5 7" id="KW-0456">Lyase</keyword>
<dbReference type="PANTHER" id="PTHR43375:SF1">
    <property type="entry name" value="OROTIDINE 5'-PHOSPHATE DECARBOXYLASE"/>
    <property type="match status" value="1"/>
</dbReference>
<dbReference type="PROSITE" id="PS00156">
    <property type="entry name" value="OMPDECASE"/>
    <property type="match status" value="1"/>
</dbReference>
<evidence type="ECO:0000256" key="1">
    <source>
        <dbReference type="ARBA" id="ARBA00004861"/>
    </source>
</evidence>
<evidence type="ECO:0000256" key="2">
    <source>
        <dbReference type="ARBA" id="ARBA00008847"/>
    </source>
</evidence>
<evidence type="ECO:0000313" key="10">
    <source>
        <dbReference type="Proteomes" id="UP001596244"/>
    </source>
</evidence>
<dbReference type="InterPro" id="IPR011995">
    <property type="entry name" value="OMPdecase_type-2"/>
</dbReference>
<dbReference type="Proteomes" id="UP001596244">
    <property type="component" value="Unassembled WGS sequence"/>
</dbReference>
<dbReference type="CDD" id="cd04725">
    <property type="entry name" value="OMP_decarboxylase_like"/>
    <property type="match status" value="1"/>
</dbReference>
<evidence type="ECO:0000259" key="8">
    <source>
        <dbReference type="SMART" id="SM00934"/>
    </source>
</evidence>
<evidence type="ECO:0000256" key="3">
    <source>
        <dbReference type="ARBA" id="ARBA00022793"/>
    </source>
</evidence>
<comment type="caution">
    <text evidence="9">The sequence shown here is derived from an EMBL/GenBank/DDBJ whole genome shotgun (WGS) entry which is preliminary data.</text>
</comment>
<dbReference type="HAMAP" id="MF_01215">
    <property type="entry name" value="OMPdecase_type2"/>
    <property type="match status" value="1"/>
</dbReference>
<dbReference type="InterPro" id="IPR013785">
    <property type="entry name" value="Aldolase_TIM"/>
</dbReference>
<evidence type="ECO:0000256" key="5">
    <source>
        <dbReference type="ARBA" id="ARBA00023239"/>
    </source>
</evidence>
<dbReference type="RefSeq" id="WP_377000278.1">
    <property type="nucleotide sequence ID" value="NZ_JBHSQE010000002.1"/>
</dbReference>
<dbReference type="Pfam" id="PF00215">
    <property type="entry name" value="OMPdecase"/>
    <property type="match status" value="1"/>
</dbReference>
<dbReference type="PANTHER" id="PTHR43375">
    <property type="entry name" value="OROTIDINE 5'-PHOSPHATE DECARBOXYLASE"/>
    <property type="match status" value="1"/>
</dbReference>
<dbReference type="NCBIfam" id="TIGR02127">
    <property type="entry name" value="pyrF_sub2"/>
    <property type="match status" value="1"/>
</dbReference>
<evidence type="ECO:0000256" key="4">
    <source>
        <dbReference type="ARBA" id="ARBA00022975"/>
    </source>
</evidence>
<organism evidence="9 10">
    <name type="scientific">Corynebacterium nasicanis</name>
    <dbReference type="NCBI Taxonomy" id="1448267"/>
    <lineage>
        <taxon>Bacteria</taxon>
        <taxon>Bacillati</taxon>
        <taxon>Actinomycetota</taxon>
        <taxon>Actinomycetes</taxon>
        <taxon>Mycobacteriales</taxon>
        <taxon>Corynebacteriaceae</taxon>
        <taxon>Corynebacterium</taxon>
    </lineage>
</organism>
<dbReference type="EMBL" id="JBHSQE010000002">
    <property type="protein sequence ID" value="MFC6146057.1"/>
    <property type="molecule type" value="Genomic_DNA"/>
</dbReference>